<dbReference type="AlphaFoldDB" id="A0A448X208"/>
<evidence type="ECO:0000313" key="1">
    <source>
        <dbReference type="EMBL" id="VEL25929.1"/>
    </source>
</evidence>
<comment type="caution">
    <text evidence="1">The sequence shown here is derived from an EMBL/GenBank/DDBJ whole genome shotgun (WGS) entry which is preliminary data.</text>
</comment>
<organism evidence="1 2">
    <name type="scientific">Protopolystoma xenopodis</name>
    <dbReference type="NCBI Taxonomy" id="117903"/>
    <lineage>
        <taxon>Eukaryota</taxon>
        <taxon>Metazoa</taxon>
        <taxon>Spiralia</taxon>
        <taxon>Lophotrochozoa</taxon>
        <taxon>Platyhelminthes</taxon>
        <taxon>Monogenea</taxon>
        <taxon>Polyopisthocotylea</taxon>
        <taxon>Polystomatidea</taxon>
        <taxon>Polystomatidae</taxon>
        <taxon>Protopolystoma</taxon>
    </lineage>
</organism>
<dbReference type="Proteomes" id="UP000784294">
    <property type="component" value="Unassembled WGS sequence"/>
</dbReference>
<keyword evidence="2" id="KW-1185">Reference proteome</keyword>
<name>A0A448X208_9PLAT</name>
<reference evidence="1" key="1">
    <citation type="submission" date="2018-11" db="EMBL/GenBank/DDBJ databases">
        <authorList>
            <consortium name="Pathogen Informatics"/>
        </authorList>
    </citation>
    <scope>NUCLEOTIDE SEQUENCE</scope>
</reference>
<dbReference type="EMBL" id="CAAALY010077047">
    <property type="protein sequence ID" value="VEL25929.1"/>
    <property type="molecule type" value="Genomic_DNA"/>
</dbReference>
<sequence length="89" mass="9697">MRTLSTDSVESMLLRCRNLGFQPSGFREIGPLTGLFDGTQSHRTPGPPGPPPVLQAGLKAKLSHRRSLHCLPLLVLNVPKLPSRPRVPP</sequence>
<gene>
    <name evidence="1" type="ORF">PXEA_LOCUS19369</name>
</gene>
<protein>
    <submittedName>
        <fullName evidence="1">Uncharacterized protein</fullName>
    </submittedName>
</protein>
<accession>A0A448X208</accession>
<proteinExistence type="predicted"/>
<evidence type="ECO:0000313" key="2">
    <source>
        <dbReference type="Proteomes" id="UP000784294"/>
    </source>
</evidence>